<dbReference type="EMBL" id="CM039430">
    <property type="protein sequence ID" value="KAI4345433.1"/>
    <property type="molecule type" value="Genomic_DNA"/>
</dbReference>
<sequence length="240" mass="27437">MRLLLFQFHAWRSDHLFLMTMKKVASCLLTLSTGQAEDCVNKWVRHFVELLEESELLQKWIRHLKPKTVIDRRPQPPTPPKGPVEKAKISRSAEQDTIGAGGEVHPRVNLDNVLEERDPRYDAMLGQMAGRIRTKPGGKPEMGEAFVVEKHNRTLPKLRNTKPGSARYEERHVPEGTLNVAQLRHVVLLHEGKADDHNGPMNVHLIAEKFRVDASQIQRILQCLSLPPEDSIKEKNRTPR</sequence>
<gene>
    <name evidence="1" type="ORF">L6164_012558</name>
</gene>
<keyword evidence="2" id="KW-1185">Reference proteome</keyword>
<evidence type="ECO:0000313" key="2">
    <source>
        <dbReference type="Proteomes" id="UP000828941"/>
    </source>
</evidence>
<organism evidence="1 2">
    <name type="scientific">Bauhinia variegata</name>
    <name type="common">Purple orchid tree</name>
    <name type="synonym">Phanera variegata</name>
    <dbReference type="NCBI Taxonomy" id="167791"/>
    <lineage>
        <taxon>Eukaryota</taxon>
        <taxon>Viridiplantae</taxon>
        <taxon>Streptophyta</taxon>
        <taxon>Embryophyta</taxon>
        <taxon>Tracheophyta</taxon>
        <taxon>Spermatophyta</taxon>
        <taxon>Magnoliopsida</taxon>
        <taxon>eudicotyledons</taxon>
        <taxon>Gunneridae</taxon>
        <taxon>Pentapetalae</taxon>
        <taxon>rosids</taxon>
        <taxon>fabids</taxon>
        <taxon>Fabales</taxon>
        <taxon>Fabaceae</taxon>
        <taxon>Cercidoideae</taxon>
        <taxon>Cercideae</taxon>
        <taxon>Bauhiniinae</taxon>
        <taxon>Bauhinia</taxon>
    </lineage>
</organism>
<reference evidence="1 2" key="1">
    <citation type="journal article" date="2022" name="DNA Res.">
        <title>Chromosomal-level genome assembly of the orchid tree Bauhinia variegata (Leguminosae; Cercidoideae) supports the allotetraploid origin hypothesis of Bauhinia.</title>
        <authorList>
            <person name="Zhong Y."/>
            <person name="Chen Y."/>
            <person name="Zheng D."/>
            <person name="Pang J."/>
            <person name="Liu Y."/>
            <person name="Luo S."/>
            <person name="Meng S."/>
            <person name="Qian L."/>
            <person name="Wei D."/>
            <person name="Dai S."/>
            <person name="Zhou R."/>
        </authorList>
    </citation>
    <scope>NUCLEOTIDE SEQUENCE [LARGE SCALE GENOMIC DNA]</scope>
    <source>
        <strain evidence="1">BV-YZ2020</strain>
    </source>
</reference>
<accession>A0ACB9PAH2</accession>
<comment type="caution">
    <text evidence="1">The sequence shown here is derived from an EMBL/GenBank/DDBJ whole genome shotgun (WGS) entry which is preliminary data.</text>
</comment>
<name>A0ACB9PAH2_BAUVA</name>
<proteinExistence type="predicted"/>
<evidence type="ECO:0000313" key="1">
    <source>
        <dbReference type="EMBL" id="KAI4345433.1"/>
    </source>
</evidence>
<dbReference type="Proteomes" id="UP000828941">
    <property type="component" value="Chromosome 5"/>
</dbReference>
<protein>
    <submittedName>
        <fullName evidence="1">Uncharacterized protein</fullName>
    </submittedName>
</protein>